<evidence type="ECO:0000256" key="4">
    <source>
        <dbReference type="ARBA" id="ARBA00022777"/>
    </source>
</evidence>
<keyword evidence="2" id="KW-0808">Transferase</keyword>
<evidence type="ECO:0000256" key="3">
    <source>
        <dbReference type="ARBA" id="ARBA00022741"/>
    </source>
</evidence>
<dbReference type="InParanoid" id="G4TNE8"/>
<proteinExistence type="predicted"/>
<dbReference type="Gene3D" id="1.10.510.10">
    <property type="entry name" value="Transferase(Phosphotransferase) domain 1"/>
    <property type="match status" value="1"/>
</dbReference>
<dbReference type="eggNOG" id="KOG0660">
    <property type="taxonomic scope" value="Eukaryota"/>
</dbReference>
<dbReference type="EMBL" id="CAFZ01000186">
    <property type="protein sequence ID" value="CCA72841.1"/>
    <property type="molecule type" value="Genomic_DNA"/>
</dbReference>
<evidence type="ECO:0000313" key="8">
    <source>
        <dbReference type="EMBL" id="CCA72841.1"/>
    </source>
</evidence>
<name>G4TNE8_SERID</name>
<dbReference type="Proteomes" id="UP000007148">
    <property type="component" value="Unassembled WGS sequence"/>
</dbReference>
<dbReference type="PANTHER" id="PTHR24055">
    <property type="entry name" value="MITOGEN-ACTIVATED PROTEIN KINASE"/>
    <property type="match status" value="1"/>
</dbReference>
<evidence type="ECO:0000256" key="2">
    <source>
        <dbReference type="ARBA" id="ARBA00022679"/>
    </source>
</evidence>
<dbReference type="AlphaFoldDB" id="G4TNE8"/>
<feature type="domain" description="Protein kinase" evidence="7">
    <location>
        <begin position="27"/>
        <end position="321"/>
    </location>
</feature>
<protein>
    <submittedName>
        <fullName evidence="8">Probable mitogen-activated protein kinase MpkA</fullName>
    </submittedName>
</protein>
<dbReference type="GO" id="GO:0005524">
    <property type="term" value="F:ATP binding"/>
    <property type="evidence" value="ECO:0007669"/>
    <property type="project" value="UniProtKB-KW"/>
</dbReference>
<feature type="compositionally biased region" description="Basic and acidic residues" evidence="6">
    <location>
        <begin position="368"/>
        <end position="378"/>
    </location>
</feature>
<accession>G4TNE8</accession>
<dbReference type="InterPro" id="IPR000719">
    <property type="entry name" value="Prot_kinase_dom"/>
</dbReference>
<evidence type="ECO:0000259" key="7">
    <source>
        <dbReference type="PROSITE" id="PS50011"/>
    </source>
</evidence>
<keyword evidence="1" id="KW-0723">Serine/threonine-protein kinase</keyword>
<evidence type="ECO:0000256" key="6">
    <source>
        <dbReference type="SAM" id="MobiDB-lite"/>
    </source>
</evidence>
<dbReference type="PROSITE" id="PS50011">
    <property type="entry name" value="PROTEIN_KINASE_DOM"/>
    <property type="match status" value="1"/>
</dbReference>
<keyword evidence="9" id="KW-1185">Reference proteome</keyword>
<evidence type="ECO:0000256" key="1">
    <source>
        <dbReference type="ARBA" id="ARBA00022527"/>
    </source>
</evidence>
<dbReference type="FunFam" id="1.10.510.10:FF:000624">
    <property type="entry name" value="Mitogen-activated protein kinase"/>
    <property type="match status" value="1"/>
</dbReference>
<dbReference type="STRING" id="1109443.G4TNE8"/>
<keyword evidence="5" id="KW-0067">ATP-binding</keyword>
<dbReference type="InterPro" id="IPR011009">
    <property type="entry name" value="Kinase-like_dom_sf"/>
</dbReference>
<dbReference type="GO" id="GO:0004674">
    <property type="term" value="F:protein serine/threonine kinase activity"/>
    <property type="evidence" value="ECO:0007669"/>
    <property type="project" value="UniProtKB-KW"/>
</dbReference>
<evidence type="ECO:0000313" key="9">
    <source>
        <dbReference type="Proteomes" id="UP000007148"/>
    </source>
</evidence>
<gene>
    <name evidence="8" type="ORF">PIIN_06777</name>
</gene>
<dbReference type="OrthoDB" id="4062651at2759"/>
<evidence type="ECO:0000256" key="5">
    <source>
        <dbReference type="ARBA" id="ARBA00022840"/>
    </source>
</evidence>
<dbReference type="InterPro" id="IPR050117">
    <property type="entry name" value="MAPK"/>
</dbReference>
<comment type="caution">
    <text evidence="8">The sequence shown here is derived from an EMBL/GenBank/DDBJ whole genome shotgun (WGS) entry which is preliminary data.</text>
</comment>
<reference evidence="8 9" key="1">
    <citation type="journal article" date="2011" name="PLoS Pathog.">
        <title>Endophytic Life Strategies Decoded by Genome and Transcriptome Analyses of the Mutualistic Root Symbiont Piriformospora indica.</title>
        <authorList>
            <person name="Zuccaro A."/>
            <person name="Lahrmann U."/>
            <person name="Guldener U."/>
            <person name="Langen G."/>
            <person name="Pfiffi S."/>
            <person name="Biedenkopf D."/>
            <person name="Wong P."/>
            <person name="Samans B."/>
            <person name="Grimm C."/>
            <person name="Basiewicz M."/>
            <person name="Murat C."/>
            <person name="Martin F."/>
            <person name="Kogel K.H."/>
        </authorList>
    </citation>
    <scope>NUCLEOTIDE SEQUENCE [LARGE SCALE GENOMIC DNA]</scope>
    <source>
        <strain evidence="8 9">DSM 11827</strain>
    </source>
</reference>
<sequence>MIHRSSPPKTLAPVPKEWQPYTLDAAYTFVATLPSSSHRYVIAARHASGEICSVQKFTGIGSDLSKAKDCLKELRMLRHLRVHRNILCAYDMSYSIHENGRIADVYLYTELPRSNLASIFKSRKNLTKAHVQYLMYQLCCAVRHIHSAGIIHGAIQPSNILVDSDVSLRICDFSNAQTWNGNSLARGSNPSLCTTGGSIIYKAPELLLGVSKVSFAVDIWSIGCILAEFLNGAPLFDRNDLPGQIRTLLARLGKPSDDVLKRIASPQTVQNIQAIRKQNPPAIRELFPTANDAEMQLIHQTLLWDPMARSASTDLLDGLYFSQWRNTADEAVSHMAFRNDAYLETSQDAINQLIMSEVASFHKMVRQAGHEGSREDGSRSSATRPSNFHHGQAQAALEISYFDGSEEDGEFEWAPDE</sequence>
<keyword evidence="4 8" id="KW-0418">Kinase</keyword>
<keyword evidence="3" id="KW-0547">Nucleotide-binding</keyword>
<dbReference type="Gene3D" id="3.30.200.20">
    <property type="entry name" value="Phosphorylase Kinase, domain 1"/>
    <property type="match status" value="1"/>
</dbReference>
<dbReference type="Pfam" id="PF00069">
    <property type="entry name" value="Pkinase"/>
    <property type="match status" value="1"/>
</dbReference>
<dbReference type="HOGENOM" id="CLU_000288_181_1_1"/>
<dbReference type="SUPFAM" id="SSF56112">
    <property type="entry name" value="Protein kinase-like (PK-like)"/>
    <property type="match status" value="1"/>
</dbReference>
<feature type="region of interest" description="Disordered" evidence="6">
    <location>
        <begin position="366"/>
        <end position="390"/>
    </location>
</feature>
<organism evidence="8 9">
    <name type="scientific">Serendipita indica (strain DSM 11827)</name>
    <name type="common">Root endophyte fungus</name>
    <name type="synonym">Piriformospora indica</name>
    <dbReference type="NCBI Taxonomy" id="1109443"/>
    <lineage>
        <taxon>Eukaryota</taxon>
        <taxon>Fungi</taxon>
        <taxon>Dikarya</taxon>
        <taxon>Basidiomycota</taxon>
        <taxon>Agaricomycotina</taxon>
        <taxon>Agaricomycetes</taxon>
        <taxon>Sebacinales</taxon>
        <taxon>Serendipitaceae</taxon>
        <taxon>Serendipita</taxon>
    </lineage>
</organism>